<evidence type="ECO:0000256" key="1">
    <source>
        <dbReference type="ARBA" id="ARBA00022722"/>
    </source>
</evidence>
<dbReference type="InterPro" id="IPR042173">
    <property type="entry name" value="RNase_J_2"/>
</dbReference>
<comment type="caution">
    <text evidence="8">The sequence shown here is derived from an EMBL/GenBank/DDBJ whole genome shotgun (WGS) entry which is preliminary data.</text>
</comment>
<dbReference type="InterPro" id="IPR036866">
    <property type="entry name" value="RibonucZ/Hydroxyglut_hydro"/>
</dbReference>
<dbReference type="InterPro" id="IPR001279">
    <property type="entry name" value="Metallo-B-lactamas"/>
</dbReference>
<dbReference type="Pfam" id="PF00753">
    <property type="entry name" value="Lactamase_B"/>
    <property type="match status" value="1"/>
</dbReference>
<evidence type="ECO:0000256" key="5">
    <source>
        <dbReference type="ARBA" id="ARBA00022839"/>
    </source>
</evidence>
<evidence type="ECO:0000259" key="7">
    <source>
        <dbReference type="SMART" id="SM00849"/>
    </source>
</evidence>
<accession>A0A6M0K3U7</accession>
<keyword evidence="3" id="KW-0378">Hydrolase</keyword>
<dbReference type="InterPro" id="IPR055132">
    <property type="entry name" value="RNase_J_b_CASP"/>
</dbReference>
<dbReference type="Pfam" id="PF22505">
    <property type="entry name" value="RNase_J_b_CASP"/>
    <property type="match status" value="1"/>
</dbReference>
<protein>
    <submittedName>
        <fullName evidence="8">Ribonuclease J</fullName>
    </submittedName>
</protein>
<evidence type="ECO:0000313" key="9">
    <source>
        <dbReference type="Proteomes" id="UP000483379"/>
    </source>
</evidence>
<keyword evidence="9" id="KW-1185">Reference proteome</keyword>
<feature type="domain" description="Metallo-beta-lactamase" evidence="7">
    <location>
        <begin position="28"/>
        <end position="222"/>
    </location>
</feature>
<organism evidence="8 9">
    <name type="scientific">Thiorhodococcus minor</name>
    <dbReference type="NCBI Taxonomy" id="57489"/>
    <lineage>
        <taxon>Bacteria</taxon>
        <taxon>Pseudomonadati</taxon>
        <taxon>Pseudomonadota</taxon>
        <taxon>Gammaproteobacteria</taxon>
        <taxon>Chromatiales</taxon>
        <taxon>Chromatiaceae</taxon>
        <taxon>Thiorhodococcus</taxon>
    </lineage>
</organism>
<dbReference type="GO" id="GO:0004527">
    <property type="term" value="F:exonuclease activity"/>
    <property type="evidence" value="ECO:0007669"/>
    <property type="project" value="UniProtKB-KW"/>
</dbReference>
<keyword evidence="5" id="KW-0269">Exonuclease</keyword>
<dbReference type="Gene3D" id="3.60.15.10">
    <property type="entry name" value="Ribonuclease Z/Hydroxyacylglutathione hydrolase-like"/>
    <property type="match status" value="1"/>
</dbReference>
<reference evidence="8 9" key="1">
    <citation type="submission" date="2020-02" db="EMBL/GenBank/DDBJ databases">
        <title>Genome sequences of Thiorhodococcus mannitoliphagus and Thiorhodococcus minor, purple sulfur photosynthetic bacteria in the gammaproteobacterial family, Chromatiaceae.</title>
        <authorList>
            <person name="Aviles F.A."/>
            <person name="Meyer T.E."/>
            <person name="Kyndt J.A."/>
        </authorList>
    </citation>
    <scope>NUCLEOTIDE SEQUENCE [LARGE SCALE GENOMIC DNA]</scope>
    <source>
        <strain evidence="8 9">DSM 11518</strain>
    </source>
</reference>
<evidence type="ECO:0000256" key="6">
    <source>
        <dbReference type="ARBA" id="ARBA00022884"/>
    </source>
</evidence>
<keyword evidence="1" id="KW-0540">Nuclease</keyword>
<dbReference type="EMBL" id="JAAIJQ010000067">
    <property type="protein sequence ID" value="NEV63921.1"/>
    <property type="molecule type" value="Genomic_DNA"/>
</dbReference>
<keyword evidence="2" id="KW-0479">Metal-binding</keyword>
<keyword evidence="6" id="KW-0694">RNA-binding</keyword>
<keyword evidence="4" id="KW-0862">Zinc</keyword>
<dbReference type="CDD" id="cd07714">
    <property type="entry name" value="RNaseJ_MBL-fold"/>
    <property type="match status" value="1"/>
</dbReference>
<dbReference type="AlphaFoldDB" id="A0A6M0K3U7"/>
<dbReference type="Gene3D" id="3.40.50.10710">
    <property type="entry name" value="Metallo-hydrolase/oxidoreductase"/>
    <property type="match status" value="1"/>
</dbReference>
<evidence type="ECO:0000313" key="8">
    <source>
        <dbReference type="EMBL" id="NEV63921.1"/>
    </source>
</evidence>
<evidence type="ECO:0000256" key="3">
    <source>
        <dbReference type="ARBA" id="ARBA00022801"/>
    </source>
</evidence>
<sequence length="469" mass="50772">MAVDDPSDLIPKSDEILFLPLGGVGEIGMNLALYGHDGAWLIVDIGITFGGDDFPDHRVMMADPSFITARRARLAGILLTHGHEDHIGALPHLWRRLRCPIYATPFTAALVRYRLAQAGAEDAVVEEVTCGERFQVGPFDVEYIGMTHSIPEPNAILLRTAAGALLHTGDWKLDDRPVVGRRYDVARLHALKREPLLALVGDSTNAVVEGTTGSESDLFAPLREVAEHATGRVVVTSFASNVARLVTLARVAEAVGRRFGVVGQAMERMVAVARATGYWPDDLPELVDARHLGFLPREEVFAACTGSQGEPGSALVRMAADSHRHLLLDPGDSVIFSSKLIPGNERSVERLQARLRELRIEVTTDLDAEIHVSGHPAQGDLARLYGWIQPPLLIPAHGTPRHLAANAAVADACHIPQVRLMANGDVCRLTPQGAGLLGSVESGRLTLKDDGRLVPVSRDLLDQMRAKVH</sequence>
<proteinExistence type="predicted"/>
<dbReference type="InterPro" id="IPR011108">
    <property type="entry name" value="RMMBL"/>
</dbReference>
<evidence type="ECO:0000256" key="2">
    <source>
        <dbReference type="ARBA" id="ARBA00022723"/>
    </source>
</evidence>
<dbReference type="PANTHER" id="PTHR43694">
    <property type="entry name" value="RIBONUCLEASE J"/>
    <property type="match status" value="1"/>
</dbReference>
<dbReference type="SUPFAM" id="SSF56281">
    <property type="entry name" value="Metallo-hydrolase/oxidoreductase"/>
    <property type="match status" value="1"/>
</dbReference>
<dbReference type="Pfam" id="PF07521">
    <property type="entry name" value="RMMBL"/>
    <property type="match status" value="1"/>
</dbReference>
<dbReference type="GO" id="GO:0003723">
    <property type="term" value="F:RNA binding"/>
    <property type="evidence" value="ECO:0007669"/>
    <property type="project" value="UniProtKB-KW"/>
</dbReference>
<dbReference type="GO" id="GO:0046872">
    <property type="term" value="F:metal ion binding"/>
    <property type="evidence" value="ECO:0007669"/>
    <property type="project" value="UniProtKB-KW"/>
</dbReference>
<dbReference type="RefSeq" id="WP_164454383.1">
    <property type="nucleotide sequence ID" value="NZ_JAAIJQ010000067.1"/>
</dbReference>
<gene>
    <name evidence="8" type="ORF">G3446_18855</name>
</gene>
<dbReference type="SMART" id="SM00849">
    <property type="entry name" value="Lactamase_B"/>
    <property type="match status" value="1"/>
</dbReference>
<evidence type="ECO:0000256" key="4">
    <source>
        <dbReference type="ARBA" id="ARBA00022833"/>
    </source>
</evidence>
<dbReference type="PANTHER" id="PTHR43694:SF1">
    <property type="entry name" value="RIBONUCLEASE J"/>
    <property type="match status" value="1"/>
</dbReference>
<dbReference type="Proteomes" id="UP000483379">
    <property type="component" value="Unassembled WGS sequence"/>
</dbReference>
<name>A0A6M0K3U7_9GAMM</name>